<feature type="region of interest" description="Disordered" evidence="1">
    <location>
        <begin position="63"/>
        <end position="84"/>
    </location>
</feature>
<proteinExistence type="predicted"/>
<keyword evidence="3" id="KW-1185">Reference proteome</keyword>
<name>A0A379LN02_9GAMM</name>
<protein>
    <submittedName>
        <fullName evidence="2">Uncharacterized protein</fullName>
    </submittedName>
</protein>
<gene>
    <name evidence="2" type="ORF">NCTC10526_02204</name>
</gene>
<feature type="compositionally biased region" description="Polar residues" evidence="1">
    <location>
        <begin position="75"/>
        <end position="84"/>
    </location>
</feature>
<evidence type="ECO:0000256" key="1">
    <source>
        <dbReference type="SAM" id="MobiDB-lite"/>
    </source>
</evidence>
<organism evidence="2 3">
    <name type="scientific">Psychrobacter phenylpyruvicus</name>
    <dbReference type="NCBI Taxonomy" id="29432"/>
    <lineage>
        <taxon>Bacteria</taxon>
        <taxon>Pseudomonadati</taxon>
        <taxon>Pseudomonadota</taxon>
        <taxon>Gammaproteobacteria</taxon>
        <taxon>Moraxellales</taxon>
        <taxon>Moraxellaceae</taxon>
        <taxon>Psychrobacter</taxon>
    </lineage>
</organism>
<feature type="compositionally biased region" description="Basic and acidic residues" evidence="1">
    <location>
        <begin position="64"/>
        <end position="74"/>
    </location>
</feature>
<sequence>MTETCLTAKPSSYLLMEDLETQEKVIDLGKKLLASFSKDDDDVIIAWMANYLAEQMLLGNNPCADKHTHPHKDNNCWQTDLNHS</sequence>
<accession>A0A379LN02</accession>
<dbReference type="Proteomes" id="UP000254123">
    <property type="component" value="Unassembled WGS sequence"/>
</dbReference>
<dbReference type="EMBL" id="UGVC01000001">
    <property type="protein sequence ID" value="SUD91831.1"/>
    <property type="molecule type" value="Genomic_DNA"/>
</dbReference>
<evidence type="ECO:0000313" key="3">
    <source>
        <dbReference type="Proteomes" id="UP000254123"/>
    </source>
</evidence>
<evidence type="ECO:0000313" key="2">
    <source>
        <dbReference type="EMBL" id="SUD91831.1"/>
    </source>
</evidence>
<reference evidence="2 3" key="1">
    <citation type="submission" date="2018-06" db="EMBL/GenBank/DDBJ databases">
        <authorList>
            <consortium name="Pathogen Informatics"/>
            <person name="Doyle S."/>
        </authorList>
    </citation>
    <scope>NUCLEOTIDE SEQUENCE [LARGE SCALE GENOMIC DNA]</scope>
    <source>
        <strain evidence="2 3">NCTC10526</strain>
    </source>
</reference>
<dbReference type="AlphaFoldDB" id="A0A379LN02"/>